<name>A0A426DF87_9FIRM</name>
<dbReference type="Proteomes" id="UP000274920">
    <property type="component" value="Unassembled WGS sequence"/>
</dbReference>
<proteinExistence type="predicted"/>
<sequence length="252" mass="27425">MGSFTELSEITEGKLVLKQSLLEALNLTETAAPRIAAAGAGGKTTTLKRLAAEYADTGKKPVVTTTTHMFKEDSPFFLENPSLEELLAVLDKEGCVFAGKKAENGKIKRLSADVLEAVLKLPNPVLIEADGAKMLPAKFPADHEPVFLPQTTHVLYVCGMDAPGRKIKEVCFRPELMAAFLKKSTEDILTPRDIAALLQSEQGGRKGVELGMHYAVILNKADTKERRDTALRIWEAMEMKGNMKVVVTAEAS</sequence>
<gene>
    <name evidence="1" type="primary">yqeC</name>
    <name evidence="1" type="ORF">EBB54_08445</name>
</gene>
<accession>A0A426DF87</accession>
<reference evidence="1" key="1">
    <citation type="submission" date="2018-10" db="EMBL/GenBank/DDBJ databases">
        <title>Schaedlerella arabinophila gen. nov. sp. nov., isolated from the mouse intestinal tract and comparative analysis with the genome of the closely related altered Schaedler flora strain ASF502.</title>
        <authorList>
            <person name="Miyake S."/>
            <person name="Soh M."/>
            <person name="Seedorf H."/>
        </authorList>
    </citation>
    <scope>NUCLEOTIDE SEQUENCE [LARGE SCALE GENOMIC DNA]</scope>
    <source>
        <strain evidence="1">DSM 106076</strain>
    </source>
</reference>
<organism evidence="1 2">
    <name type="scientific">Schaedlerella arabinosiphila</name>
    <dbReference type="NCBI Taxonomy" id="2044587"/>
    <lineage>
        <taxon>Bacteria</taxon>
        <taxon>Bacillati</taxon>
        <taxon>Bacillota</taxon>
        <taxon>Clostridia</taxon>
        <taxon>Lachnospirales</taxon>
        <taxon>Lachnospiraceae</taxon>
        <taxon>Schaedlerella</taxon>
    </lineage>
</organism>
<dbReference type="AlphaFoldDB" id="A0A426DF87"/>
<dbReference type="EMBL" id="RHJS01000002">
    <property type="protein sequence ID" value="RRK31391.1"/>
    <property type="molecule type" value="Genomic_DNA"/>
</dbReference>
<dbReference type="InterPro" id="IPR036565">
    <property type="entry name" value="Mur-like_cat_sf"/>
</dbReference>
<dbReference type="RefSeq" id="WP_125127073.1">
    <property type="nucleotide sequence ID" value="NZ_RHJS01000002.1"/>
</dbReference>
<dbReference type="NCBIfam" id="TIGR03172">
    <property type="entry name" value="selenium cofactor biosynthesis protein YqeC"/>
    <property type="match status" value="1"/>
</dbReference>
<evidence type="ECO:0000313" key="1">
    <source>
        <dbReference type="EMBL" id="RRK31391.1"/>
    </source>
</evidence>
<evidence type="ECO:0000313" key="2">
    <source>
        <dbReference type="Proteomes" id="UP000274920"/>
    </source>
</evidence>
<dbReference type="SUPFAM" id="SSF53623">
    <property type="entry name" value="MurD-like peptide ligases, catalytic domain"/>
    <property type="match status" value="1"/>
</dbReference>
<protein>
    <submittedName>
        <fullName evidence="1">Putative selenium-dependent hydroxylase accessory protein YqeC</fullName>
    </submittedName>
</protein>
<dbReference type="InterPro" id="IPR017587">
    <property type="entry name" value="YqeC"/>
</dbReference>
<dbReference type="Pfam" id="PF19842">
    <property type="entry name" value="YqeC"/>
    <property type="match status" value="1"/>
</dbReference>
<dbReference type="GO" id="GO:0005524">
    <property type="term" value="F:ATP binding"/>
    <property type="evidence" value="ECO:0007669"/>
    <property type="project" value="InterPro"/>
</dbReference>
<keyword evidence="2" id="KW-1185">Reference proteome</keyword>
<comment type="caution">
    <text evidence="1">The sequence shown here is derived from an EMBL/GenBank/DDBJ whole genome shotgun (WGS) entry which is preliminary data.</text>
</comment>